<name>A0A143Z0T1_9LACT</name>
<evidence type="ECO:0000313" key="4">
    <source>
        <dbReference type="Proteomes" id="UP000199280"/>
    </source>
</evidence>
<accession>A0A143Z0T1</accession>
<organism evidence="1 3">
    <name type="scientific">Trichococcus ilyis</name>
    <dbReference type="NCBI Taxonomy" id="640938"/>
    <lineage>
        <taxon>Bacteria</taxon>
        <taxon>Bacillati</taxon>
        <taxon>Bacillota</taxon>
        <taxon>Bacilli</taxon>
        <taxon>Lactobacillales</taxon>
        <taxon>Carnobacteriaceae</taxon>
        <taxon>Trichococcus</taxon>
    </lineage>
</organism>
<dbReference type="Proteomes" id="UP000199280">
    <property type="component" value="Unassembled WGS sequence"/>
</dbReference>
<dbReference type="STRING" id="640938.TR210_1993"/>
<reference evidence="1 3" key="1">
    <citation type="submission" date="2016-02" db="EMBL/GenBank/DDBJ databases">
        <authorList>
            <person name="Wen L."/>
            <person name="He K."/>
            <person name="Yang H."/>
        </authorList>
    </citation>
    <scope>NUCLEOTIDE SEQUENCE [LARGE SCALE GENOMIC DNA]</scope>
    <source>
        <strain evidence="1">Trichococcus_R210</strain>
    </source>
</reference>
<gene>
    <name evidence="2" type="ORF">SAMN05216375_11376</name>
    <name evidence="1" type="ORF">TR210_1993</name>
</gene>
<keyword evidence="4" id="KW-1185">Reference proteome</keyword>
<evidence type="ECO:0000313" key="1">
    <source>
        <dbReference type="EMBL" id="CZR03418.1"/>
    </source>
</evidence>
<protein>
    <submittedName>
        <fullName evidence="1">Uncharacterized protein</fullName>
    </submittedName>
</protein>
<evidence type="ECO:0000313" key="2">
    <source>
        <dbReference type="EMBL" id="SEJ43477.1"/>
    </source>
</evidence>
<proteinExistence type="predicted"/>
<evidence type="ECO:0000313" key="3">
    <source>
        <dbReference type="Proteomes" id="UP000076878"/>
    </source>
</evidence>
<dbReference type="AlphaFoldDB" id="A0A143Z0T1"/>
<reference evidence="2 4" key="2">
    <citation type="submission" date="2016-10" db="EMBL/GenBank/DDBJ databases">
        <authorList>
            <person name="Varghese N."/>
            <person name="Submissions S."/>
        </authorList>
    </citation>
    <scope>NUCLEOTIDE SEQUENCE [LARGE SCALE GENOMIC DNA]</scope>
    <source>
        <strain evidence="2 4">DSM 22150</strain>
    </source>
</reference>
<dbReference type="Proteomes" id="UP000076878">
    <property type="component" value="Unassembled WGS sequence"/>
</dbReference>
<dbReference type="EMBL" id="FJNB01000015">
    <property type="protein sequence ID" value="CZR03418.1"/>
    <property type="molecule type" value="Genomic_DNA"/>
</dbReference>
<dbReference type="EMBL" id="FNYT01000013">
    <property type="protein sequence ID" value="SEJ43477.1"/>
    <property type="molecule type" value="Genomic_DNA"/>
</dbReference>
<sequence length="85" mass="9748">MITSSADLSHHRTYGSRIRRFNNLSISNARTDGLNLSVPIVRAFYLAMPDVRFHFVKYANSLYGLRPISVLHRGQYLVFLTIYSA</sequence>